<reference evidence="2 3" key="1">
    <citation type="journal article" date="2007" name="Science">
        <title>Sea anemone genome reveals ancestral eumetazoan gene repertoire and genomic organization.</title>
        <authorList>
            <person name="Putnam N.H."/>
            <person name="Srivastava M."/>
            <person name="Hellsten U."/>
            <person name="Dirks B."/>
            <person name="Chapman J."/>
            <person name="Salamov A."/>
            <person name="Terry A."/>
            <person name="Shapiro H."/>
            <person name="Lindquist E."/>
            <person name="Kapitonov V.V."/>
            <person name="Jurka J."/>
            <person name="Genikhovich G."/>
            <person name="Grigoriev I.V."/>
            <person name="Lucas S.M."/>
            <person name="Steele R.E."/>
            <person name="Finnerty J.R."/>
            <person name="Technau U."/>
            <person name="Martindale M.Q."/>
            <person name="Rokhsar D.S."/>
        </authorList>
    </citation>
    <scope>NUCLEOTIDE SEQUENCE [LARGE SCALE GENOMIC DNA]</scope>
    <source>
        <strain evidence="3">CH2 X CH6</strain>
    </source>
</reference>
<organism evidence="2 3">
    <name type="scientific">Nematostella vectensis</name>
    <name type="common">Starlet sea anemone</name>
    <dbReference type="NCBI Taxonomy" id="45351"/>
    <lineage>
        <taxon>Eukaryota</taxon>
        <taxon>Metazoa</taxon>
        <taxon>Cnidaria</taxon>
        <taxon>Anthozoa</taxon>
        <taxon>Hexacorallia</taxon>
        <taxon>Actiniaria</taxon>
        <taxon>Edwardsiidae</taxon>
        <taxon>Nematostella</taxon>
    </lineage>
</organism>
<dbReference type="FunCoup" id="A7SM71">
    <property type="interactions" value="37"/>
</dbReference>
<dbReference type="eggNOG" id="KOG1216">
    <property type="taxonomic scope" value="Eukaryota"/>
</dbReference>
<dbReference type="KEGG" id="nve:5506587"/>
<accession>A7SM71</accession>
<dbReference type="PRINTS" id="PR00453">
    <property type="entry name" value="VWFADOMAIN"/>
</dbReference>
<evidence type="ECO:0000313" key="3">
    <source>
        <dbReference type="Proteomes" id="UP000001593"/>
    </source>
</evidence>
<dbReference type="PANTHER" id="PTHR24020">
    <property type="entry name" value="COLLAGEN ALPHA"/>
    <property type="match status" value="1"/>
</dbReference>
<evidence type="ECO:0000313" key="2">
    <source>
        <dbReference type="EMBL" id="EDO35181.1"/>
    </source>
</evidence>
<sequence>CKAPLDVVFLVDGSRSVERQGVGNFRRELSMIRDMSAGFIISRTNVRFGLVVYGTRPRVVFGLNGFRNNGGLFNALNRPIKNPQTGSRIGLALRAAYTRVLARSPRRGATKIIVVLADGRSEDDVRRPSNALQARGVKIFAIGIGRYINGRQLDQLASRPRRTHIF</sequence>
<protein>
    <recommendedName>
        <fullName evidence="1">VWFA domain-containing protein</fullName>
    </recommendedName>
</protein>
<dbReference type="Pfam" id="PF00092">
    <property type="entry name" value="VWA"/>
    <property type="match status" value="1"/>
</dbReference>
<dbReference type="HOGENOM" id="CLU_008905_4_1_1"/>
<dbReference type="SUPFAM" id="SSF53300">
    <property type="entry name" value="vWA-like"/>
    <property type="match status" value="1"/>
</dbReference>
<feature type="non-terminal residue" evidence="2">
    <location>
        <position position="166"/>
    </location>
</feature>
<dbReference type="PhylomeDB" id="A7SM71"/>
<dbReference type="InParanoid" id="A7SM71"/>
<dbReference type="InterPro" id="IPR050525">
    <property type="entry name" value="ECM_Assembly_Org"/>
</dbReference>
<dbReference type="AlphaFoldDB" id="A7SM71"/>
<dbReference type="EMBL" id="DS469706">
    <property type="protein sequence ID" value="EDO35181.1"/>
    <property type="molecule type" value="Genomic_DNA"/>
</dbReference>
<name>A7SM71_NEMVE</name>
<proteinExistence type="predicted"/>
<dbReference type="SMART" id="SM00327">
    <property type="entry name" value="VWA"/>
    <property type="match status" value="1"/>
</dbReference>
<dbReference type="InterPro" id="IPR002035">
    <property type="entry name" value="VWF_A"/>
</dbReference>
<dbReference type="PROSITE" id="PS50234">
    <property type="entry name" value="VWFA"/>
    <property type="match status" value="1"/>
</dbReference>
<dbReference type="Gene3D" id="3.40.50.410">
    <property type="entry name" value="von Willebrand factor, type A domain"/>
    <property type="match status" value="1"/>
</dbReference>
<dbReference type="CDD" id="cd01450">
    <property type="entry name" value="vWFA_subfamily_ECM"/>
    <property type="match status" value="1"/>
</dbReference>
<evidence type="ECO:0000259" key="1">
    <source>
        <dbReference type="PROSITE" id="PS50234"/>
    </source>
</evidence>
<keyword evidence="3" id="KW-1185">Reference proteome</keyword>
<dbReference type="STRING" id="45351.A7SM71"/>
<feature type="non-terminal residue" evidence="2">
    <location>
        <position position="1"/>
    </location>
</feature>
<gene>
    <name evidence="2" type="ORF">NEMVEDRAFT_v1g11794</name>
</gene>
<dbReference type="Proteomes" id="UP000001593">
    <property type="component" value="Unassembled WGS sequence"/>
</dbReference>
<dbReference type="OMA" id="METEFFQ"/>
<feature type="domain" description="VWFA" evidence="1">
    <location>
        <begin position="6"/>
        <end position="166"/>
    </location>
</feature>
<dbReference type="PANTHER" id="PTHR24020:SF20">
    <property type="entry name" value="PH DOMAIN-CONTAINING PROTEIN"/>
    <property type="match status" value="1"/>
</dbReference>
<dbReference type="InterPro" id="IPR036465">
    <property type="entry name" value="vWFA_dom_sf"/>
</dbReference>